<dbReference type="SUPFAM" id="SSF46966">
    <property type="entry name" value="Spectrin repeat"/>
    <property type="match status" value="3"/>
</dbReference>
<dbReference type="SMART" id="SM00243">
    <property type="entry name" value="GAS2"/>
    <property type="match status" value="1"/>
</dbReference>
<evidence type="ECO:0000259" key="8">
    <source>
        <dbReference type="PROSITE" id="PS51460"/>
    </source>
</evidence>
<comment type="caution">
    <text evidence="9">The sequence shown here is derived from an EMBL/GenBank/DDBJ whole genome shotgun (WGS) entry which is preliminary data.</text>
</comment>
<dbReference type="Proteomes" id="UP001519460">
    <property type="component" value="Unassembled WGS sequence"/>
</dbReference>
<dbReference type="PROSITE" id="PS51460">
    <property type="entry name" value="GAR"/>
    <property type="match status" value="1"/>
</dbReference>
<sequence>MDDDDSGGDYPLYSRSSRLSSSNVSSSGSSGQNKLDEALLTSGRVSDALNSLLDWLQKAEVTLSDDVPVLGDLDTVHMLIEQHRNLQQELAAREPTVTTMKAPGNLPHSQHEELSSLWERVTYLCEVRENKLTDALKLAEEFQEVVTIMREFLPEAEAQLKFRSLPDDEVAILQMIEKHEKFEEELKNHQEHVDKIKALAEEILSSCHPNAIRFVKYYLTITQTRWDQLLERARTRGERLRDAQHRLAGLAQSLEDMLAMLTEYQALLATKERDPIPHDLKVVEELLKEHQEVYAELVKLSESEDFMKIMSTEAKASPSPQKNGSNMRLNEVGRYNPRYTTMQNKWRTVSRMAIERKKKLQDAYDMLQELESFKNFDFESWRARYLKWIQAKKFRITDFFRRQDKNGDGFLNQEEFVNGMLQSRFPTNKTELNAVFDIFDRERRGLIDYKDFVDALKPDKFRNSNRVMTDDEVIHDAIELETASCTCRNQFRGERIDTGKYRFGEKQKIVLVRFLNKTVMVRVGGGWVPLEEFVMNNDPCKGSTGNLSGQRSRTPRSSVSSGRRTPTANMERRRSGATTPRATTPTVAFGSGVPRSRPTTPNSFSSTPQRPSSATPRSGAATPTRNLGGPTRHRKLPNAPTSTTPTTPTNRANTASPTTPTTAPRTRHQFHFPDLK</sequence>
<evidence type="ECO:0000256" key="4">
    <source>
        <dbReference type="ARBA" id="ARBA00023212"/>
    </source>
</evidence>
<comment type="subcellular location">
    <subcellularLocation>
        <location evidence="1">Cytoplasm</location>
        <location evidence="1">Cytoskeleton</location>
    </subcellularLocation>
</comment>
<gene>
    <name evidence="9" type="ORF">BaRGS_00007462</name>
</gene>
<feature type="domain" description="EF-hand" evidence="7">
    <location>
        <begin position="391"/>
        <end position="426"/>
    </location>
</feature>
<dbReference type="InterPro" id="IPR018159">
    <property type="entry name" value="Spectrin/alpha-actinin"/>
</dbReference>
<dbReference type="Gene3D" id="3.30.920.20">
    <property type="entry name" value="Gas2-like domain"/>
    <property type="match status" value="1"/>
</dbReference>
<dbReference type="InterPro" id="IPR043197">
    <property type="entry name" value="Plakin"/>
</dbReference>
<feature type="compositionally biased region" description="Low complexity" evidence="6">
    <location>
        <begin position="637"/>
        <end position="664"/>
    </location>
</feature>
<feature type="domain" description="GAR" evidence="8">
    <location>
        <begin position="469"/>
        <end position="541"/>
    </location>
</feature>
<evidence type="ECO:0000256" key="5">
    <source>
        <dbReference type="SAM" id="Coils"/>
    </source>
</evidence>
<dbReference type="Gene3D" id="1.10.238.10">
    <property type="entry name" value="EF-hand"/>
    <property type="match status" value="1"/>
</dbReference>
<dbReference type="InterPro" id="IPR011992">
    <property type="entry name" value="EF-hand-dom_pair"/>
</dbReference>
<dbReference type="InterPro" id="IPR018247">
    <property type="entry name" value="EF_Hand_1_Ca_BS"/>
</dbReference>
<feature type="compositionally biased region" description="Polar residues" evidence="6">
    <location>
        <begin position="543"/>
        <end position="568"/>
    </location>
</feature>
<evidence type="ECO:0000256" key="3">
    <source>
        <dbReference type="ARBA" id="ARBA00022837"/>
    </source>
</evidence>
<dbReference type="EMBL" id="JACVVK020000032">
    <property type="protein sequence ID" value="KAK7501337.1"/>
    <property type="molecule type" value="Genomic_DNA"/>
</dbReference>
<keyword evidence="3" id="KW-0106">Calcium</keyword>
<dbReference type="CDD" id="cd00176">
    <property type="entry name" value="SPEC"/>
    <property type="match status" value="2"/>
</dbReference>
<evidence type="ECO:0000256" key="1">
    <source>
        <dbReference type="ARBA" id="ARBA00004245"/>
    </source>
</evidence>
<accession>A0ABD0LPS0</accession>
<organism evidence="9 10">
    <name type="scientific">Batillaria attramentaria</name>
    <dbReference type="NCBI Taxonomy" id="370345"/>
    <lineage>
        <taxon>Eukaryota</taxon>
        <taxon>Metazoa</taxon>
        <taxon>Spiralia</taxon>
        <taxon>Lophotrochozoa</taxon>
        <taxon>Mollusca</taxon>
        <taxon>Gastropoda</taxon>
        <taxon>Caenogastropoda</taxon>
        <taxon>Sorbeoconcha</taxon>
        <taxon>Cerithioidea</taxon>
        <taxon>Batillariidae</taxon>
        <taxon>Batillaria</taxon>
    </lineage>
</organism>
<dbReference type="GO" id="GO:0005886">
    <property type="term" value="C:plasma membrane"/>
    <property type="evidence" value="ECO:0007669"/>
    <property type="project" value="UniProtKB-SubCell"/>
</dbReference>
<evidence type="ECO:0000256" key="6">
    <source>
        <dbReference type="SAM" id="MobiDB-lite"/>
    </source>
</evidence>
<dbReference type="PANTHER" id="PTHR23169">
    <property type="entry name" value="ENVOPLAKIN"/>
    <property type="match status" value="1"/>
</dbReference>
<dbReference type="PROSITE" id="PS50222">
    <property type="entry name" value="EF_HAND_2"/>
    <property type="match status" value="2"/>
</dbReference>
<dbReference type="PROSITE" id="PS00018">
    <property type="entry name" value="EF_HAND_1"/>
    <property type="match status" value="1"/>
</dbReference>
<evidence type="ECO:0000313" key="10">
    <source>
        <dbReference type="Proteomes" id="UP001519460"/>
    </source>
</evidence>
<proteinExistence type="predicted"/>
<keyword evidence="2" id="KW-0963">Cytoplasm</keyword>
<dbReference type="InterPro" id="IPR003108">
    <property type="entry name" value="GAR_dom"/>
</dbReference>
<keyword evidence="5" id="KW-0175">Coiled coil</keyword>
<feature type="region of interest" description="Disordered" evidence="6">
    <location>
        <begin position="1"/>
        <end position="34"/>
    </location>
</feature>
<dbReference type="GO" id="GO:0005856">
    <property type="term" value="C:cytoskeleton"/>
    <property type="evidence" value="ECO:0007669"/>
    <property type="project" value="UniProtKB-SubCell"/>
</dbReference>
<keyword evidence="10" id="KW-1185">Reference proteome</keyword>
<dbReference type="SMART" id="SM00150">
    <property type="entry name" value="SPEC"/>
    <property type="match status" value="3"/>
</dbReference>
<dbReference type="SUPFAM" id="SSF47473">
    <property type="entry name" value="EF-hand"/>
    <property type="match status" value="1"/>
</dbReference>
<feature type="compositionally biased region" description="Polar residues" evidence="6">
    <location>
        <begin position="597"/>
        <end position="625"/>
    </location>
</feature>
<feature type="compositionally biased region" description="Low complexity" evidence="6">
    <location>
        <begin position="14"/>
        <end position="31"/>
    </location>
</feature>
<evidence type="ECO:0000259" key="7">
    <source>
        <dbReference type="PROSITE" id="PS50222"/>
    </source>
</evidence>
<dbReference type="InterPro" id="IPR002048">
    <property type="entry name" value="EF_hand_dom"/>
</dbReference>
<evidence type="ECO:0000313" key="9">
    <source>
        <dbReference type="EMBL" id="KAK7501337.1"/>
    </source>
</evidence>
<dbReference type="SMART" id="SM00054">
    <property type="entry name" value="EFh"/>
    <property type="match status" value="2"/>
</dbReference>
<protein>
    <recommendedName>
        <fullName evidence="11">Microtubule-actin cross-linking factor 1</fullName>
    </recommendedName>
</protein>
<reference evidence="9 10" key="1">
    <citation type="journal article" date="2023" name="Sci. Data">
        <title>Genome assembly of the Korean intertidal mud-creeper Batillaria attramentaria.</title>
        <authorList>
            <person name="Patra A.K."/>
            <person name="Ho P.T."/>
            <person name="Jun S."/>
            <person name="Lee S.J."/>
            <person name="Kim Y."/>
            <person name="Won Y.J."/>
        </authorList>
    </citation>
    <scope>NUCLEOTIDE SEQUENCE [LARGE SCALE GENOMIC DNA]</scope>
    <source>
        <strain evidence="9">Wonlab-2016</strain>
    </source>
</reference>
<dbReference type="SUPFAM" id="SSF143575">
    <property type="entry name" value="GAS2 domain-like"/>
    <property type="match status" value="1"/>
</dbReference>
<dbReference type="Gene3D" id="1.20.58.60">
    <property type="match status" value="3"/>
</dbReference>
<feature type="region of interest" description="Disordered" evidence="6">
    <location>
        <begin position="541"/>
        <end position="676"/>
    </location>
</feature>
<dbReference type="Pfam" id="PF13499">
    <property type="entry name" value="EF-hand_7"/>
    <property type="match status" value="1"/>
</dbReference>
<dbReference type="AlphaFoldDB" id="A0ABD0LPS0"/>
<evidence type="ECO:0000256" key="2">
    <source>
        <dbReference type="ARBA" id="ARBA00022490"/>
    </source>
</evidence>
<feature type="coiled-coil region" evidence="5">
    <location>
        <begin position="172"/>
        <end position="199"/>
    </location>
</feature>
<dbReference type="Pfam" id="PF00435">
    <property type="entry name" value="Spectrin"/>
    <property type="match status" value="2"/>
</dbReference>
<dbReference type="InterPro" id="IPR002017">
    <property type="entry name" value="Spectrin_repeat"/>
</dbReference>
<name>A0ABD0LPS0_9CAEN</name>
<dbReference type="InterPro" id="IPR036534">
    <property type="entry name" value="GAR_dom_sf"/>
</dbReference>
<dbReference type="CDD" id="cd00051">
    <property type="entry name" value="EFh"/>
    <property type="match status" value="1"/>
</dbReference>
<feature type="domain" description="EF-hand" evidence="7">
    <location>
        <begin position="427"/>
        <end position="462"/>
    </location>
</feature>
<dbReference type="PANTHER" id="PTHR23169:SF23">
    <property type="entry name" value="SHORT STOP, ISOFORM H"/>
    <property type="match status" value="1"/>
</dbReference>
<dbReference type="Pfam" id="PF02187">
    <property type="entry name" value="GAS2"/>
    <property type="match status" value="1"/>
</dbReference>
<evidence type="ECO:0008006" key="11">
    <source>
        <dbReference type="Google" id="ProtNLM"/>
    </source>
</evidence>
<keyword evidence="4" id="KW-0206">Cytoskeleton</keyword>
<feature type="compositionally biased region" description="Low complexity" evidence="6">
    <location>
        <begin position="576"/>
        <end position="586"/>
    </location>
</feature>